<dbReference type="EMBL" id="CP112998">
    <property type="protein sequence ID" value="WAC09860.1"/>
    <property type="molecule type" value="Genomic_DNA"/>
</dbReference>
<dbReference type="RefSeq" id="WP_244820974.1">
    <property type="nucleotide sequence ID" value="NZ_CP112998.1"/>
</dbReference>
<accession>A0A9E8N4Z1</accession>
<proteinExistence type="predicted"/>
<keyword evidence="3" id="KW-1185">Reference proteome</keyword>
<evidence type="ECO:0000313" key="2">
    <source>
        <dbReference type="EMBL" id="WAC09860.1"/>
    </source>
</evidence>
<dbReference type="AlphaFoldDB" id="A0A9E8N4Z1"/>
<reference evidence="2" key="1">
    <citation type="submission" date="2022-11" db="EMBL/GenBank/DDBJ databases">
        <title>Dyadobacter pollutisoli sp. nov., isolated from plastic dumped soil.</title>
        <authorList>
            <person name="Kim J.M."/>
            <person name="Kim K.R."/>
            <person name="Lee J.K."/>
            <person name="Hao L."/>
            <person name="Jeon C.O."/>
        </authorList>
    </citation>
    <scope>NUCLEOTIDE SEQUENCE</scope>
    <source>
        <strain evidence="2">U1</strain>
    </source>
</reference>
<dbReference type="InterPro" id="IPR021314">
    <property type="entry name" value="DUF2911"/>
</dbReference>
<feature type="chain" id="PRO_5039338426" evidence="1">
    <location>
        <begin position="21"/>
        <end position="166"/>
    </location>
</feature>
<gene>
    <name evidence="2" type="ORF">ON006_19120</name>
</gene>
<dbReference type="Pfam" id="PF11138">
    <property type="entry name" value="DUF2911"/>
    <property type="match status" value="1"/>
</dbReference>
<protein>
    <submittedName>
        <fullName evidence="2">DUF2911 domain-containing protein</fullName>
    </submittedName>
</protein>
<dbReference type="KEGG" id="dpf:ON006_19120"/>
<evidence type="ECO:0000256" key="1">
    <source>
        <dbReference type="SAM" id="SignalP"/>
    </source>
</evidence>
<name>A0A9E8N4Z1_9BACT</name>
<sequence>MKTTFLSLFLTLIAFTWASAQSPRITADGKNVSISYGQPSKKGRVLFGKAGSGSLEPYGKVWRIGANEATEITFKKDGMFGGKAVKAGTYTLFALPTEKDWTIILNSELKQWGAYKYEEIKAKDVLKVTVPNKTYPQSEEKLTFTVKDTSLDFQWDKVGFSVPLKF</sequence>
<feature type="signal peptide" evidence="1">
    <location>
        <begin position="1"/>
        <end position="20"/>
    </location>
</feature>
<evidence type="ECO:0000313" key="3">
    <source>
        <dbReference type="Proteomes" id="UP001164653"/>
    </source>
</evidence>
<dbReference type="Proteomes" id="UP001164653">
    <property type="component" value="Chromosome"/>
</dbReference>
<keyword evidence="1" id="KW-0732">Signal</keyword>
<organism evidence="2 3">
    <name type="scientific">Dyadobacter pollutisoli</name>
    <dbReference type="NCBI Taxonomy" id="2910158"/>
    <lineage>
        <taxon>Bacteria</taxon>
        <taxon>Pseudomonadati</taxon>
        <taxon>Bacteroidota</taxon>
        <taxon>Cytophagia</taxon>
        <taxon>Cytophagales</taxon>
        <taxon>Spirosomataceae</taxon>
        <taxon>Dyadobacter</taxon>
    </lineage>
</organism>